<dbReference type="EMBL" id="KQ964658">
    <property type="protein sequence ID" value="KXN67127.1"/>
    <property type="molecule type" value="Genomic_DNA"/>
</dbReference>
<accession>A0A137NWJ3</accession>
<dbReference type="InterPro" id="IPR032675">
    <property type="entry name" value="LRR_dom_sf"/>
</dbReference>
<dbReference type="AlphaFoldDB" id="A0A137NWJ3"/>
<evidence type="ECO:0000313" key="2">
    <source>
        <dbReference type="Proteomes" id="UP000070444"/>
    </source>
</evidence>
<organism evidence="1 2">
    <name type="scientific">Conidiobolus coronatus (strain ATCC 28846 / CBS 209.66 / NRRL 28638)</name>
    <name type="common">Delacroixia coronata</name>
    <dbReference type="NCBI Taxonomy" id="796925"/>
    <lineage>
        <taxon>Eukaryota</taxon>
        <taxon>Fungi</taxon>
        <taxon>Fungi incertae sedis</taxon>
        <taxon>Zoopagomycota</taxon>
        <taxon>Entomophthoromycotina</taxon>
        <taxon>Entomophthoromycetes</taxon>
        <taxon>Entomophthorales</taxon>
        <taxon>Ancylistaceae</taxon>
        <taxon>Conidiobolus</taxon>
    </lineage>
</organism>
<proteinExistence type="predicted"/>
<reference evidence="1 2" key="1">
    <citation type="journal article" date="2015" name="Genome Biol. Evol.">
        <title>Phylogenomic analyses indicate that early fungi evolved digesting cell walls of algal ancestors of land plants.</title>
        <authorList>
            <person name="Chang Y."/>
            <person name="Wang S."/>
            <person name="Sekimoto S."/>
            <person name="Aerts A.L."/>
            <person name="Choi C."/>
            <person name="Clum A."/>
            <person name="LaButti K.M."/>
            <person name="Lindquist E.A."/>
            <person name="Yee Ngan C."/>
            <person name="Ohm R.A."/>
            <person name="Salamov A.A."/>
            <person name="Grigoriev I.V."/>
            <person name="Spatafora J.W."/>
            <person name="Berbee M.L."/>
        </authorList>
    </citation>
    <scope>NUCLEOTIDE SEQUENCE [LARGE SCALE GENOMIC DNA]</scope>
    <source>
        <strain evidence="1 2">NRRL 28638</strain>
    </source>
</reference>
<protein>
    <recommendedName>
        <fullName evidence="3">F-box domain-containing protein</fullName>
    </recommendedName>
</protein>
<sequence length="449" mass="53572">MSAINWSYIFKLKEFKNYFDNRDLTQLSMVSKNFRTSLKSTIFESFNFRNLVNMKDYKSCIISEDNDNNENSIYWAVNFYKSLDSEFIDSKDLFKSDLDSFAYNTNNLILSDITDYYYLFYQIPSTFYNIKSLVINSTIIMQDILQYLLDNLAYLEGLELIGNRIYKRIEDSNNSINWPTNLKKLELGLNLVGYIDERTDEIILRPSKEFDDDFSYLSLYPKEAPYLILLDYMPSFYDDAECYDLLEFLRVNQNVQKLYIRVNRFNHDIFNFVKSYQNLIYLELSDLDLFSIINIELIDSQICNNLRSLNICLHHDNGFLHILTQQFPNLTSLTLKSIELEFNNLCSHVSKFQNLETFILEDYWLPEDSKELKFENFKNLLSFELSSGIAINFNEFNFNIDTSPKLKLVKFSRYSYHHEFDMPKLSPELEKNWQLGYFPRKLSFYRINQ</sequence>
<keyword evidence="2" id="KW-1185">Reference proteome</keyword>
<dbReference type="Gene3D" id="3.80.10.10">
    <property type="entry name" value="Ribonuclease Inhibitor"/>
    <property type="match status" value="1"/>
</dbReference>
<name>A0A137NWJ3_CONC2</name>
<dbReference type="SUPFAM" id="SSF52047">
    <property type="entry name" value="RNI-like"/>
    <property type="match status" value="1"/>
</dbReference>
<dbReference type="Proteomes" id="UP000070444">
    <property type="component" value="Unassembled WGS sequence"/>
</dbReference>
<gene>
    <name evidence="1" type="ORF">CONCODRAFT_167772</name>
</gene>
<evidence type="ECO:0008006" key="3">
    <source>
        <dbReference type="Google" id="ProtNLM"/>
    </source>
</evidence>
<evidence type="ECO:0000313" key="1">
    <source>
        <dbReference type="EMBL" id="KXN67127.1"/>
    </source>
</evidence>